<dbReference type="SUPFAM" id="SSF56672">
    <property type="entry name" value="DNA/RNA polymerases"/>
    <property type="match status" value="1"/>
</dbReference>
<dbReference type="InterPro" id="IPR043502">
    <property type="entry name" value="DNA/RNA_pol_sf"/>
</dbReference>
<dbReference type="Pfam" id="PF00078">
    <property type="entry name" value="RVT_1"/>
    <property type="match status" value="1"/>
</dbReference>
<evidence type="ECO:0000259" key="1">
    <source>
        <dbReference type="Pfam" id="PF00078"/>
    </source>
</evidence>
<gene>
    <name evidence="2" type="ORF">OSB04_027566</name>
</gene>
<reference evidence="2" key="1">
    <citation type="submission" date="2023-03" db="EMBL/GenBank/DDBJ databases">
        <title>Chromosome-scale reference genome and RAD-based genetic map of yellow starthistle (Centaurea solstitialis) reveal putative structural variation and QTLs associated with invader traits.</title>
        <authorList>
            <person name="Reatini B."/>
            <person name="Cang F.A."/>
            <person name="Jiang Q."/>
            <person name="Mckibben M.T.W."/>
            <person name="Barker M.S."/>
            <person name="Rieseberg L.H."/>
            <person name="Dlugosch K.M."/>
        </authorList>
    </citation>
    <scope>NUCLEOTIDE SEQUENCE</scope>
    <source>
        <strain evidence="2">CAN-66</strain>
        <tissue evidence="2">Leaf</tissue>
    </source>
</reference>
<name>A0AA38SRK5_9ASTR</name>
<accession>A0AA38SRK5</accession>
<evidence type="ECO:0000313" key="3">
    <source>
        <dbReference type="Proteomes" id="UP001172457"/>
    </source>
</evidence>
<dbReference type="AlphaFoldDB" id="A0AA38SRK5"/>
<proteinExistence type="predicted"/>
<keyword evidence="3" id="KW-1185">Reference proteome</keyword>
<protein>
    <recommendedName>
        <fullName evidence="1">Reverse transcriptase domain-containing protein</fullName>
    </recommendedName>
</protein>
<dbReference type="InterPro" id="IPR000477">
    <property type="entry name" value="RT_dom"/>
</dbReference>
<comment type="caution">
    <text evidence="2">The sequence shown here is derived from an EMBL/GenBank/DDBJ whole genome shotgun (WGS) entry which is preliminary data.</text>
</comment>
<organism evidence="2 3">
    <name type="scientific">Centaurea solstitialis</name>
    <name type="common">yellow star-thistle</name>
    <dbReference type="NCBI Taxonomy" id="347529"/>
    <lineage>
        <taxon>Eukaryota</taxon>
        <taxon>Viridiplantae</taxon>
        <taxon>Streptophyta</taxon>
        <taxon>Embryophyta</taxon>
        <taxon>Tracheophyta</taxon>
        <taxon>Spermatophyta</taxon>
        <taxon>Magnoliopsida</taxon>
        <taxon>eudicotyledons</taxon>
        <taxon>Gunneridae</taxon>
        <taxon>Pentapetalae</taxon>
        <taxon>asterids</taxon>
        <taxon>campanulids</taxon>
        <taxon>Asterales</taxon>
        <taxon>Asteraceae</taxon>
        <taxon>Carduoideae</taxon>
        <taxon>Cardueae</taxon>
        <taxon>Centaureinae</taxon>
        <taxon>Centaurea</taxon>
    </lineage>
</organism>
<dbReference type="EMBL" id="JARYMX010000007">
    <property type="protein sequence ID" value="KAJ9541060.1"/>
    <property type="molecule type" value="Genomic_DNA"/>
</dbReference>
<dbReference type="PANTHER" id="PTHR46890:SF48">
    <property type="entry name" value="RNA-DIRECTED DNA POLYMERASE"/>
    <property type="match status" value="1"/>
</dbReference>
<dbReference type="PANTHER" id="PTHR46890">
    <property type="entry name" value="NON-LTR RETROLELEMENT REVERSE TRANSCRIPTASE-LIKE PROTEIN-RELATED"/>
    <property type="match status" value="1"/>
</dbReference>
<dbReference type="InterPro" id="IPR052343">
    <property type="entry name" value="Retrotransposon-Effector_Assoc"/>
</dbReference>
<feature type="domain" description="Reverse transcriptase" evidence="1">
    <location>
        <begin position="206"/>
        <end position="318"/>
    </location>
</feature>
<evidence type="ECO:0000313" key="2">
    <source>
        <dbReference type="EMBL" id="KAJ9541060.1"/>
    </source>
</evidence>
<sequence>MGSASTHNLIRASAEKGHIYVFARFCLVKRLKALKGPLRCLRATYGDLSVRVATLKHELDVVQLAADLDPFSQDLRENLIGFRFAYQQACIDEESAARQRAKVTWLSEGDANTRYFHNVIREKRNAQTIYSPRPVMHEEIKDAIFHIGNNKAVGPHRFSSKFSKAAWDVIGLDLLVVVHNFFYRGHLLKEQNHTLICLLPKVPNATSVGDFRPIACCNVLYKCLSKVIVGRMKPYLDGIVNKAQSAFIPGRHILDNIPTVQELVVGYQAYSGPPRCSLKIDLCKAYDMVDWNYLINMLKALGFHPLYWMAVYVFPSTVIHEFEGLFHVFLWSHGELSKGRCRIAWALVCKPKEAGGLGFK</sequence>
<dbReference type="Proteomes" id="UP001172457">
    <property type="component" value="Chromosome 7"/>
</dbReference>